<name>W0F3V1_9BACT</name>
<dbReference type="KEGG" id="nso:NIASO_13040"/>
<dbReference type="HOGENOM" id="CLU_1160115_0_0_10"/>
<feature type="transmembrane region" description="Helical" evidence="1">
    <location>
        <begin position="207"/>
        <end position="226"/>
    </location>
</feature>
<accession>W0F3V1</accession>
<evidence type="ECO:0000313" key="3">
    <source>
        <dbReference type="Proteomes" id="UP000003586"/>
    </source>
</evidence>
<evidence type="ECO:0000256" key="1">
    <source>
        <dbReference type="SAM" id="Phobius"/>
    </source>
</evidence>
<keyword evidence="3" id="KW-1185">Reference proteome</keyword>
<keyword evidence="1" id="KW-0472">Membrane</keyword>
<sequence length="239" mass="28035">MTYNIKQSSPWLYVLTLLTVIFSGIAFLIFLDKNQILPKGGLWSFILSFAPILGLAFYLPRYTAIANIEIEIDNEGIKRRWLSQFLLHNRQAIAIKWADIKDYAFQPDRQFDQFKLNLTDGTKFKFYHNNDHDDKDDFRKFFSDFIEKVEQLNNADDNKCNDIRLGKTIYETTLGLLVAILAAIMIVGFPIMLFILPHKGTTSTSSYFYLAASYIGAIYFVFQVYIHRKRRKEYENRFK</sequence>
<dbReference type="EMBL" id="CP007035">
    <property type="protein sequence ID" value="AHF17720.1"/>
    <property type="molecule type" value="Genomic_DNA"/>
</dbReference>
<dbReference type="STRING" id="929713.NIASO_13040"/>
<feature type="transmembrane region" description="Helical" evidence="1">
    <location>
        <begin position="12"/>
        <end position="30"/>
    </location>
</feature>
<organism evidence="2 3">
    <name type="scientific">Niabella soli DSM 19437</name>
    <dbReference type="NCBI Taxonomy" id="929713"/>
    <lineage>
        <taxon>Bacteria</taxon>
        <taxon>Pseudomonadati</taxon>
        <taxon>Bacteroidota</taxon>
        <taxon>Chitinophagia</taxon>
        <taxon>Chitinophagales</taxon>
        <taxon>Chitinophagaceae</taxon>
        <taxon>Niabella</taxon>
    </lineage>
</organism>
<proteinExistence type="predicted"/>
<dbReference type="AlphaFoldDB" id="W0F3V1"/>
<dbReference type="OrthoDB" id="1495633at2"/>
<evidence type="ECO:0000313" key="2">
    <source>
        <dbReference type="EMBL" id="AHF17720.1"/>
    </source>
</evidence>
<reference evidence="2 3" key="1">
    <citation type="submission" date="2013-12" db="EMBL/GenBank/DDBJ databases">
        <authorList>
            <consortium name="DOE Joint Genome Institute"/>
            <person name="Eisen J."/>
            <person name="Huntemann M."/>
            <person name="Han J."/>
            <person name="Chen A."/>
            <person name="Kyrpides N."/>
            <person name="Mavromatis K."/>
            <person name="Markowitz V."/>
            <person name="Palaniappan K."/>
            <person name="Ivanova N."/>
            <person name="Schaumberg A."/>
            <person name="Pati A."/>
            <person name="Liolios K."/>
            <person name="Nordberg H.P."/>
            <person name="Cantor M.N."/>
            <person name="Hua S.X."/>
            <person name="Woyke T."/>
        </authorList>
    </citation>
    <scope>NUCLEOTIDE SEQUENCE [LARGE SCALE GENOMIC DNA]</scope>
    <source>
        <strain evidence="3">DSM 19437</strain>
    </source>
</reference>
<gene>
    <name evidence="2" type="ORF">NIASO_13040</name>
</gene>
<keyword evidence="1" id="KW-0812">Transmembrane</keyword>
<dbReference type="RefSeq" id="WP_008586153.1">
    <property type="nucleotide sequence ID" value="NZ_CP007035.1"/>
</dbReference>
<feature type="transmembrane region" description="Helical" evidence="1">
    <location>
        <begin position="42"/>
        <end position="59"/>
    </location>
</feature>
<protein>
    <submittedName>
        <fullName evidence="2">Uncharacterized protein</fullName>
    </submittedName>
</protein>
<dbReference type="Proteomes" id="UP000003586">
    <property type="component" value="Chromosome"/>
</dbReference>
<feature type="transmembrane region" description="Helical" evidence="1">
    <location>
        <begin position="174"/>
        <end position="195"/>
    </location>
</feature>
<keyword evidence="1" id="KW-1133">Transmembrane helix</keyword>